<protein>
    <recommendedName>
        <fullName evidence="3">ESX-1 secretion-associated protein</fullName>
    </recommendedName>
</protein>
<dbReference type="EMBL" id="JBHTBJ010000046">
    <property type="protein sequence ID" value="MFC7279222.1"/>
    <property type="molecule type" value="Genomic_DNA"/>
</dbReference>
<comment type="caution">
    <text evidence="1">The sequence shown here is derived from an EMBL/GenBank/DDBJ whole genome shotgun (WGS) entry which is preliminary data.</text>
</comment>
<evidence type="ECO:0008006" key="3">
    <source>
        <dbReference type="Google" id="ProtNLM"/>
    </source>
</evidence>
<proteinExistence type="predicted"/>
<evidence type="ECO:0000313" key="2">
    <source>
        <dbReference type="Proteomes" id="UP001596548"/>
    </source>
</evidence>
<sequence length="108" mass="11416">MPPPGITPEWPSSDYFDDDADVNGQIQNVEELRFAVQKCVATAARSQAGLTDHARALTAAAARLAQASNNPHLASATGHLENAAQAVEQAQTMLRAAQGDSENYLEGL</sequence>
<gene>
    <name evidence="1" type="ORF">ACFQS1_35120</name>
</gene>
<keyword evidence="2" id="KW-1185">Reference proteome</keyword>
<dbReference type="RefSeq" id="WP_378976342.1">
    <property type="nucleotide sequence ID" value="NZ_JBHTBJ010000046.1"/>
</dbReference>
<evidence type="ECO:0000313" key="1">
    <source>
        <dbReference type="EMBL" id="MFC7279222.1"/>
    </source>
</evidence>
<reference evidence="2" key="1">
    <citation type="journal article" date="2019" name="Int. J. Syst. Evol. Microbiol.">
        <title>The Global Catalogue of Microorganisms (GCM) 10K type strain sequencing project: providing services to taxonomists for standard genome sequencing and annotation.</title>
        <authorList>
            <consortium name="The Broad Institute Genomics Platform"/>
            <consortium name="The Broad Institute Genome Sequencing Center for Infectious Disease"/>
            <person name="Wu L."/>
            <person name="Ma J."/>
        </authorList>
    </citation>
    <scope>NUCLEOTIDE SEQUENCE [LARGE SCALE GENOMIC DNA]</scope>
    <source>
        <strain evidence="2">XZYJT-10</strain>
    </source>
</reference>
<accession>A0ABW2I304</accession>
<name>A0ABW2I304_9ACTN</name>
<dbReference type="Proteomes" id="UP001596548">
    <property type="component" value="Unassembled WGS sequence"/>
</dbReference>
<organism evidence="1 2">
    <name type="scientific">Paractinoplanes rhizophilus</name>
    <dbReference type="NCBI Taxonomy" id="1416877"/>
    <lineage>
        <taxon>Bacteria</taxon>
        <taxon>Bacillati</taxon>
        <taxon>Actinomycetota</taxon>
        <taxon>Actinomycetes</taxon>
        <taxon>Micromonosporales</taxon>
        <taxon>Micromonosporaceae</taxon>
        <taxon>Paractinoplanes</taxon>
    </lineage>
</organism>